<dbReference type="AlphaFoldDB" id="A0A8S9JSE4"/>
<reference evidence="1" key="1">
    <citation type="submission" date="2019-12" db="EMBL/GenBank/DDBJ databases">
        <title>Genome sequencing and annotation of Brassica cretica.</title>
        <authorList>
            <person name="Studholme D.J."/>
            <person name="Sarris P.F."/>
        </authorList>
    </citation>
    <scope>NUCLEOTIDE SEQUENCE</scope>
    <source>
        <strain evidence="1">PFS-102/07</strain>
        <tissue evidence="1">Leaf</tissue>
    </source>
</reference>
<comment type="caution">
    <text evidence="1">The sequence shown here is derived from an EMBL/GenBank/DDBJ whole genome shotgun (WGS) entry which is preliminary data.</text>
</comment>
<organism evidence="1">
    <name type="scientific">Brassica cretica</name>
    <name type="common">Mustard</name>
    <dbReference type="NCBI Taxonomy" id="69181"/>
    <lineage>
        <taxon>Eukaryota</taxon>
        <taxon>Viridiplantae</taxon>
        <taxon>Streptophyta</taxon>
        <taxon>Embryophyta</taxon>
        <taxon>Tracheophyta</taxon>
        <taxon>Spermatophyta</taxon>
        <taxon>Magnoliopsida</taxon>
        <taxon>eudicotyledons</taxon>
        <taxon>Gunneridae</taxon>
        <taxon>Pentapetalae</taxon>
        <taxon>rosids</taxon>
        <taxon>malvids</taxon>
        <taxon>Brassicales</taxon>
        <taxon>Brassicaceae</taxon>
        <taxon>Brassiceae</taxon>
        <taxon>Brassica</taxon>
    </lineage>
</organism>
<gene>
    <name evidence="1" type="ORF">F2Q70_00036411</name>
</gene>
<sequence length="161" mass="18559">MTIGIMKLMMFWTESWWLNEICEGSKHKENRPGRTNALRSLMRMERGEVREFEVVAPYNFEPPLNMCLNVFRRLSVEIRKQRQCSLPGVTFASRKNMTTPMRYPPFFTLGPKTGAVEPPRDLHNGRLSSVGLVRYHGREEGHQCKGVEVVPVNVIIIGLIE</sequence>
<protein>
    <submittedName>
        <fullName evidence="1">Uncharacterized protein</fullName>
    </submittedName>
</protein>
<proteinExistence type="predicted"/>
<evidence type="ECO:0000313" key="1">
    <source>
        <dbReference type="EMBL" id="KAF2585450.1"/>
    </source>
</evidence>
<name>A0A8S9JSE4_BRACR</name>
<dbReference type="EMBL" id="QGKY02000246">
    <property type="protein sequence ID" value="KAF2585450.1"/>
    <property type="molecule type" value="Genomic_DNA"/>
</dbReference>
<accession>A0A8S9JSE4</accession>